<feature type="binding site" evidence="6">
    <location>
        <position position="115"/>
    </location>
    <ligand>
        <name>Mg(2+)</name>
        <dbReference type="ChEBI" id="CHEBI:18420"/>
    </ligand>
</feature>
<dbReference type="Gene3D" id="3.40.50.300">
    <property type="entry name" value="P-loop containing nucleotide triphosphate hydrolases"/>
    <property type="match status" value="1"/>
</dbReference>
<keyword evidence="6" id="KW-0436">Ligase</keyword>
<comment type="cofactor">
    <cofactor evidence="1">
        <name>pyridoxal 5'-phosphate</name>
        <dbReference type="ChEBI" id="CHEBI:597326"/>
    </cofactor>
</comment>
<feature type="active site" evidence="6">
    <location>
        <position position="41"/>
    </location>
</feature>
<dbReference type="InterPro" id="IPR015424">
    <property type="entry name" value="PyrdxlP-dep_Trfase"/>
</dbReference>
<dbReference type="GO" id="GO:0009102">
    <property type="term" value="P:biotin biosynthetic process"/>
    <property type="evidence" value="ECO:0007669"/>
    <property type="project" value="UniProtKB-UniRule"/>
</dbReference>
<feature type="binding site" evidence="6">
    <location>
        <position position="52"/>
    </location>
    <ligand>
        <name>ATP</name>
        <dbReference type="ChEBI" id="CHEBI:30616"/>
    </ligand>
</feature>
<feature type="binding site" evidence="6">
    <location>
        <position position="20"/>
    </location>
    <ligand>
        <name>Mg(2+)</name>
        <dbReference type="ChEBI" id="CHEBI:18420"/>
    </ligand>
</feature>
<gene>
    <name evidence="6" type="primary">bioD</name>
    <name evidence="7" type="ORF">GCL57_13575</name>
</gene>
<dbReference type="InterPro" id="IPR027417">
    <property type="entry name" value="P-loop_NTPase"/>
</dbReference>
<dbReference type="GO" id="GO:0004015">
    <property type="term" value="F:adenosylmethionine-8-amino-7-oxononanoate transaminase activity"/>
    <property type="evidence" value="ECO:0007669"/>
    <property type="project" value="TreeGrafter"/>
</dbReference>
<comment type="subunit">
    <text evidence="6">Homodimer.</text>
</comment>
<dbReference type="GO" id="GO:0005524">
    <property type="term" value="F:ATP binding"/>
    <property type="evidence" value="ECO:0007669"/>
    <property type="project" value="UniProtKB-UniRule"/>
</dbReference>
<evidence type="ECO:0000256" key="6">
    <source>
        <dbReference type="HAMAP-Rule" id="MF_00336"/>
    </source>
</evidence>
<dbReference type="InterPro" id="IPR049704">
    <property type="entry name" value="Aminotrans_3_PPA_site"/>
</dbReference>
<dbReference type="PROSITE" id="PS00600">
    <property type="entry name" value="AA_TRANSFER_CLASS_3"/>
    <property type="match status" value="1"/>
</dbReference>
<feature type="binding site" evidence="6">
    <location>
        <position position="45"/>
    </location>
    <ligand>
        <name>substrate</name>
    </ligand>
</feature>
<dbReference type="SUPFAM" id="SSF52540">
    <property type="entry name" value="P-loop containing nucleoside triphosphate hydrolases"/>
    <property type="match status" value="1"/>
</dbReference>
<keyword evidence="6" id="KW-0963">Cytoplasm</keyword>
<dbReference type="CDD" id="cd03109">
    <property type="entry name" value="DTBS"/>
    <property type="match status" value="1"/>
</dbReference>
<comment type="caution">
    <text evidence="6">Lacks conserved residue(s) required for the propagation of feature annotation.</text>
</comment>
<dbReference type="PANTHER" id="PTHR42684">
    <property type="entry name" value="ADENOSYLMETHIONINE-8-AMINO-7-OXONONANOATE AMINOTRANSFERASE"/>
    <property type="match status" value="1"/>
</dbReference>
<dbReference type="InterPro" id="IPR015421">
    <property type="entry name" value="PyrdxlP-dep_Trfase_major"/>
</dbReference>
<dbReference type="Proteomes" id="UP000442694">
    <property type="component" value="Unassembled WGS sequence"/>
</dbReference>
<evidence type="ECO:0000313" key="8">
    <source>
        <dbReference type="Proteomes" id="UP000442694"/>
    </source>
</evidence>
<name>A0A833N5L8_9BACT</name>
<comment type="subcellular location">
    <subcellularLocation>
        <location evidence="6">Cytoplasm</location>
    </subcellularLocation>
</comment>
<comment type="cofactor">
    <cofactor evidence="6">
        <name>Mg(2+)</name>
        <dbReference type="ChEBI" id="CHEBI:18420"/>
    </cofactor>
</comment>
<keyword evidence="6" id="KW-0067">ATP-binding</keyword>
<dbReference type="GO" id="GO:0004141">
    <property type="term" value="F:dethiobiotin synthase activity"/>
    <property type="evidence" value="ECO:0007669"/>
    <property type="project" value="UniProtKB-UniRule"/>
</dbReference>
<protein>
    <recommendedName>
        <fullName evidence="6">ATP-dependent dethiobiotin synthetase BioD</fullName>
        <ecNumber evidence="6">6.3.3.3</ecNumber>
    </recommendedName>
    <alternativeName>
        <fullName evidence="6">DTB synthetase</fullName>
        <shortName evidence="6">DTBS</shortName>
    </alternativeName>
    <alternativeName>
        <fullName evidence="6">Dethiobiotin synthase</fullName>
    </alternativeName>
</protein>
<comment type="pathway">
    <text evidence="6">Cofactor biosynthesis; biotin biosynthesis; biotin from 7,8-diaminononanoate: step 1/2.</text>
</comment>
<keyword evidence="5" id="KW-0663">Pyridoxal phosphate</keyword>
<keyword evidence="8" id="KW-1185">Reference proteome</keyword>
<dbReference type="Gene3D" id="3.90.1150.10">
    <property type="entry name" value="Aspartate Aminotransferase, domain 1"/>
    <property type="match status" value="1"/>
</dbReference>
<organism evidence="7 8">
    <name type="scientific">Fluviispira multicolorata</name>
    <dbReference type="NCBI Taxonomy" id="2654512"/>
    <lineage>
        <taxon>Bacteria</taxon>
        <taxon>Pseudomonadati</taxon>
        <taxon>Bdellovibrionota</taxon>
        <taxon>Oligoflexia</taxon>
        <taxon>Silvanigrellales</taxon>
        <taxon>Silvanigrellaceae</taxon>
        <taxon>Fluviispira</taxon>
    </lineage>
</organism>
<dbReference type="Pfam" id="PF13500">
    <property type="entry name" value="AAA_26"/>
    <property type="match status" value="1"/>
</dbReference>
<comment type="caution">
    <text evidence="7">The sequence shown here is derived from an EMBL/GenBank/DDBJ whole genome shotgun (WGS) entry which is preliminary data.</text>
</comment>
<dbReference type="RefSeq" id="WP_152213897.1">
    <property type="nucleotide sequence ID" value="NZ_WFLN01000010.1"/>
</dbReference>
<dbReference type="GO" id="GO:0000287">
    <property type="term" value="F:magnesium ion binding"/>
    <property type="evidence" value="ECO:0007669"/>
    <property type="project" value="UniProtKB-UniRule"/>
</dbReference>
<proteinExistence type="inferred from homology"/>
<evidence type="ECO:0000256" key="4">
    <source>
        <dbReference type="ARBA" id="ARBA00022756"/>
    </source>
</evidence>
<keyword evidence="6" id="KW-0547">Nucleotide-binding</keyword>
<evidence type="ECO:0000256" key="2">
    <source>
        <dbReference type="ARBA" id="ARBA00022576"/>
    </source>
</evidence>
<keyword evidence="3 7" id="KW-0808">Transferase</keyword>
<keyword evidence="6" id="KW-0479">Metal-binding</keyword>
<dbReference type="UniPathway" id="UPA00078">
    <property type="reaction ID" value="UER00161"/>
</dbReference>
<dbReference type="GO" id="GO:0030170">
    <property type="term" value="F:pyridoxal phosphate binding"/>
    <property type="evidence" value="ECO:0007669"/>
    <property type="project" value="InterPro"/>
</dbReference>
<keyword evidence="2 7" id="KW-0032">Aminotransferase</keyword>
<feature type="binding site" evidence="6">
    <location>
        <begin position="16"/>
        <end position="21"/>
    </location>
    <ligand>
        <name>ATP</name>
        <dbReference type="ChEBI" id="CHEBI:30616"/>
    </ligand>
</feature>
<comment type="catalytic activity">
    <reaction evidence="6">
        <text>(7R,8S)-7,8-diammoniononanoate + CO2 + ATP = (4R,5S)-dethiobiotin + ADP + phosphate + 3 H(+)</text>
        <dbReference type="Rhea" id="RHEA:15805"/>
        <dbReference type="ChEBI" id="CHEBI:15378"/>
        <dbReference type="ChEBI" id="CHEBI:16526"/>
        <dbReference type="ChEBI" id="CHEBI:30616"/>
        <dbReference type="ChEBI" id="CHEBI:43474"/>
        <dbReference type="ChEBI" id="CHEBI:149469"/>
        <dbReference type="ChEBI" id="CHEBI:149473"/>
        <dbReference type="ChEBI" id="CHEBI:456216"/>
        <dbReference type="EC" id="6.3.3.3"/>
    </reaction>
</comment>
<feature type="binding site" evidence="6">
    <location>
        <position position="52"/>
    </location>
    <ligand>
        <name>Mg(2+)</name>
        <dbReference type="ChEBI" id="CHEBI:18420"/>
    </ligand>
</feature>
<feature type="binding site" evidence="6">
    <location>
        <begin position="115"/>
        <end position="118"/>
    </location>
    <ligand>
        <name>ATP</name>
        <dbReference type="ChEBI" id="CHEBI:30616"/>
    </ligand>
</feature>
<dbReference type="EMBL" id="WFLN01000010">
    <property type="protein sequence ID" value="KAB8028076.1"/>
    <property type="molecule type" value="Genomic_DNA"/>
</dbReference>
<keyword evidence="6" id="KW-0460">Magnesium</keyword>
<dbReference type="InterPro" id="IPR015422">
    <property type="entry name" value="PyrdxlP-dep_Trfase_small"/>
</dbReference>
<dbReference type="HAMAP" id="MF_00336">
    <property type="entry name" value="BioD"/>
    <property type="match status" value="1"/>
</dbReference>
<dbReference type="PANTHER" id="PTHR42684:SF3">
    <property type="entry name" value="ADENOSYLMETHIONINE-8-AMINO-7-OXONONANOATE AMINOTRANSFERASE"/>
    <property type="match status" value="1"/>
</dbReference>
<sequence>MLTKYPAFYVMGANTDIGKTLFSGGLCQAATNEDVKTLYLKPIQTGFPKDSDSSFVKKYNPSENVSAKTIFSLSEAVSPHRALKGNSSLENFEEQLLNIIRDEIKQNESDFILIEGAGGAASPSLYGNLQCDFYRSLRLPVIFIADAKLGGISTSISTLELLEARGFIITSILLFAGEHENAPFLRKYFKDKYPVFEFKNLNVKNAANNSEGNTKELEQWYQDNLIQFSDAFRFLSNYHLSRIQIVDEYIEVAKKHIWWPFTQHKLIDSPKYIESAYKDDISFVNLQNEEHNNFLSQNHYDASASWWTQGIGHGLPKITQAAAVAAGRYGHVMFPGNVHEPVAKLTYKLINTVGKAWADRVFYSDNGSTAVEIALKIAFRKSIGLPQNNEKQEVFVLGLKDSYHGDTHGSMNATNPNIFKTNEHWYTPKGFWLEYPVIALKNKKYLVTLPLDISENSIWHMSFQSLGSFFDDERLDSELAKIYFEYIQKNFELIAHQKLRVGALLIEPIIQGAGGMKFIDPLFQKILVSECQKRKIPIIIDEVFTGFWRLGKMTAAQMLNIKPDVACYAKLLSGGLLPMSVTLAREEYFECFLGDSLDKALLHGHSYTATPIGCSVALESFDEIQASINYCVERDSICNLWNYSIIEKISCLSNIAGVYALGSIFALELKDTESGYASIRAKEFVTQLQNASIAVRPLGNVIYILAGFNSSKKKLDSILMIILEILSKEIEFE</sequence>
<dbReference type="SUPFAM" id="SSF53383">
    <property type="entry name" value="PLP-dependent transferases"/>
    <property type="match status" value="1"/>
</dbReference>
<dbReference type="AlphaFoldDB" id="A0A833N5L8"/>
<reference evidence="7 8" key="1">
    <citation type="submission" date="2019-10" db="EMBL/GenBank/DDBJ databases">
        <title>New genus of Silvanigrellaceae.</title>
        <authorList>
            <person name="Pitt A."/>
            <person name="Hahn M.W."/>
        </authorList>
    </citation>
    <scope>NUCLEOTIDE SEQUENCE [LARGE SCALE GENOMIC DNA]</scope>
    <source>
        <strain evidence="7 8">33A1-SZDP</strain>
    </source>
</reference>
<comment type="similarity">
    <text evidence="6">Belongs to the dethiobiotin synthetase family.</text>
</comment>
<evidence type="ECO:0000256" key="1">
    <source>
        <dbReference type="ARBA" id="ARBA00001933"/>
    </source>
</evidence>
<comment type="function">
    <text evidence="6">Catalyzes a mechanistically unusual reaction, the ATP-dependent insertion of CO2 between the N7 and N8 nitrogen atoms of 7,8-diaminopelargonic acid (DAPA, also called 7,8-diammoniononanoate) to form a ureido ring.</text>
</comment>
<keyword evidence="4 6" id="KW-0093">Biotin biosynthesis</keyword>
<dbReference type="InterPro" id="IPR005814">
    <property type="entry name" value="Aminotrans_3"/>
</dbReference>
<accession>A0A833N5L8</accession>
<evidence type="ECO:0000256" key="5">
    <source>
        <dbReference type="ARBA" id="ARBA00022898"/>
    </source>
</evidence>
<evidence type="ECO:0000313" key="7">
    <source>
        <dbReference type="EMBL" id="KAB8028076.1"/>
    </source>
</evidence>
<dbReference type="Gene3D" id="3.40.640.10">
    <property type="entry name" value="Type I PLP-dependent aspartate aminotransferase-like (Major domain)"/>
    <property type="match status" value="1"/>
</dbReference>
<dbReference type="GO" id="GO:0005737">
    <property type="term" value="C:cytoplasm"/>
    <property type="evidence" value="ECO:0007669"/>
    <property type="project" value="UniProtKB-SubCell"/>
</dbReference>
<dbReference type="InterPro" id="IPR004472">
    <property type="entry name" value="DTB_synth_BioD"/>
</dbReference>
<dbReference type="Pfam" id="PF00202">
    <property type="entry name" value="Aminotran_3"/>
    <property type="match status" value="1"/>
</dbReference>
<evidence type="ECO:0000256" key="3">
    <source>
        <dbReference type="ARBA" id="ARBA00022679"/>
    </source>
</evidence>
<dbReference type="EC" id="6.3.3.3" evidence="6"/>